<dbReference type="PANTHER" id="PTHR37951">
    <property type="entry name" value="CYTOPLASMIC PROTEIN-RELATED"/>
    <property type="match status" value="1"/>
</dbReference>
<keyword evidence="2" id="KW-1185">Reference proteome</keyword>
<proteinExistence type="predicted"/>
<dbReference type="InterPro" id="IPR017740">
    <property type="entry name" value="TssA-like"/>
</dbReference>
<protein>
    <submittedName>
        <fullName evidence="1">Type VI secretion system protein ImpA</fullName>
    </submittedName>
</protein>
<evidence type="ECO:0000313" key="2">
    <source>
        <dbReference type="Proteomes" id="UP000193228"/>
    </source>
</evidence>
<reference evidence="2" key="1">
    <citation type="submission" date="2017-04" db="EMBL/GenBank/DDBJ databases">
        <authorList>
            <person name="Varghese N."/>
            <person name="Submissions S."/>
        </authorList>
    </citation>
    <scope>NUCLEOTIDE SEQUENCE [LARGE SCALE GENOMIC DNA]</scope>
    <source>
        <strain evidence="2">LMG 29540</strain>
    </source>
</reference>
<dbReference type="AlphaFoldDB" id="A0A1X7M4Y9"/>
<organism evidence="1 2">
    <name type="scientific">Paraburkholderia susongensis</name>
    <dbReference type="NCBI Taxonomy" id="1515439"/>
    <lineage>
        <taxon>Bacteria</taxon>
        <taxon>Pseudomonadati</taxon>
        <taxon>Pseudomonadota</taxon>
        <taxon>Betaproteobacteria</taxon>
        <taxon>Burkholderiales</taxon>
        <taxon>Burkholderiaceae</taxon>
        <taxon>Paraburkholderia</taxon>
    </lineage>
</organism>
<gene>
    <name evidence="1" type="ORF">SAMN06265784_11974</name>
</gene>
<dbReference type="EMBL" id="FXAT01000019">
    <property type="protein sequence ID" value="SMG61121.1"/>
    <property type="molecule type" value="Genomic_DNA"/>
</dbReference>
<sequence length="296" mass="32604">MSPIEQSDLFQQLDAAINRHDSDGDGPLRKGEEIFSWIWVQNACRMLMTQYADCRVGIWQLRAMIATQGLAGAAQGAKDIVRLLNLPAEQLTPKAMEDESSTIALAIPLSWLSGRMLIELLQQSPAVSVKDIPLGTLLASQAEVNDLHPAQLASVRACLESVRHDLAVIRDFVNGSETEWPQDPGATIEWIESALLVLPDVQSVREAATASVPSSSYSDPEYPAIAAPAKIVSRGQVETALDAIEHYYRIHEPGHPAPVFIRRLKRMVHQPFENLLKELFANHQQLLSQIEAPPGN</sequence>
<dbReference type="Proteomes" id="UP000193228">
    <property type="component" value="Unassembled WGS sequence"/>
</dbReference>
<accession>A0A1X7M4Y9</accession>
<name>A0A1X7M4Y9_9BURK</name>
<evidence type="ECO:0000313" key="1">
    <source>
        <dbReference type="EMBL" id="SMG61121.1"/>
    </source>
</evidence>
<dbReference type="STRING" id="1515439.SAMN06265784_11974"/>
<dbReference type="RefSeq" id="WP_167387604.1">
    <property type="nucleotide sequence ID" value="NZ_FXAT01000019.1"/>
</dbReference>
<dbReference type="PANTHER" id="PTHR37951:SF1">
    <property type="entry name" value="TYPE VI SECRETION SYSTEM COMPONENT TSSA1"/>
    <property type="match status" value="1"/>
</dbReference>